<protein>
    <recommendedName>
        <fullName evidence="1">Predicted 3'-5' exonuclease PolB-like domain-containing protein</fullName>
    </recommendedName>
</protein>
<dbReference type="Pfam" id="PF10108">
    <property type="entry name" value="DNA_pol_B_exo2"/>
    <property type="match status" value="1"/>
</dbReference>
<gene>
    <name evidence="2" type="ORF">HME9302_02577</name>
</gene>
<accession>A0A369QCR0</accession>
<dbReference type="Proteomes" id="UP000253727">
    <property type="component" value="Unassembled WGS sequence"/>
</dbReference>
<organism evidence="2 3">
    <name type="scientific">Alteripontixanthobacter maritimus</name>
    <dbReference type="NCBI Taxonomy" id="2161824"/>
    <lineage>
        <taxon>Bacteria</taxon>
        <taxon>Pseudomonadati</taxon>
        <taxon>Pseudomonadota</taxon>
        <taxon>Alphaproteobacteria</taxon>
        <taxon>Sphingomonadales</taxon>
        <taxon>Erythrobacteraceae</taxon>
        <taxon>Alteripontixanthobacter</taxon>
    </lineage>
</organism>
<proteinExistence type="predicted"/>
<comment type="caution">
    <text evidence="2">The sequence shown here is derived from an EMBL/GenBank/DDBJ whole genome shotgun (WGS) entry which is preliminary data.</text>
</comment>
<dbReference type="InterPro" id="IPR019288">
    <property type="entry name" value="3'-5'_exonuclease_PolB-like"/>
</dbReference>
<sequence>MSNSEYDFECLLQQQASKFSMRAGGENESEVKVFIIADFEFSYDRSRHEGYMVQEGASAQTSIRWPFHRIAAASWQVMRFLPGLETPQIEPPVVLSSDNQTEAEMVKAFFDAVIGEPTAKLVSWGGETRDLAVLRRMAEENDLLLPPQIAELSPLACTRIDLCDATAVRAERVHLAEYAAACSIPAKPSPSKSVGKYVEHEDWVKVEEQVLADVMTTTVILILHLTARGVVTCDRIATIMKLAQSAATAFPSNAFVTRTFLPWARARQAAAGLRGTVYRPE</sequence>
<feature type="domain" description="Predicted 3'-5' exonuclease PolB-like" evidence="1">
    <location>
        <begin position="63"/>
        <end position="137"/>
    </location>
</feature>
<evidence type="ECO:0000313" key="2">
    <source>
        <dbReference type="EMBL" id="RDC61355.1"/>
    </source>
</evidence>
<evidence type="ECO:0000313" key="3">
    <source>
        <dbReference type="Proteomes" id="UP000253727"/>
    </source>
</evidence>
<keyword evidence="3" id="KW-1185">Reference proteome</keyword>
<name>A0A369QCR0_9SPHN</name>
<dbReference type="RefSeq" id="WP_181815776.1">
    <property type="nucleotide sequence ID" value="NZ_QBKA01000002.1"/>
</dbReference>
<dbReference type="EMBL" id="QBKA01000002">
    <property type="protein sequence ID" value="RDC61355.1"/>
    <property type="molecule type" value="Genomic_DNA"/>
</dbReference>
<evidence type="ECO:0000259" key="1">
    <source>
        <dbReference type="Pfam" id="PF10108"/>
    </source>
</evidence>
<dbReference type="AlphaFoldDB" id="A0A369QCR0"/>
<reference evidence="2 3" key="1">
    <citation type="submission" date="2018-04" db="EMBL/GenBank/DDBJ databases">
        <title>Altererythrobacter sp. HME9302 genome sequencing and assembly.</title>
        <authorList>
            <person name="Kang H."/>
            <person name="Kim H."/>
            <person name="Joh K."/>
        </authorList>
    </citation>
    <scope>NUCLEOTIDE SEQUENCE [LARGE SCALE GENOMIC DNA]</scope>
    <source>
        <strain evidence="2 3">HME9302</strain>
    </source>
</reference>